<proteinExistence type="predicted"/>
<accession>A0A076FCB0</accession>
<dbReference type="GO" id="GO:0006310">
    <property type="term" value="P:DNA recombination"/>
    <property type="evidence" value="ECO:0007669"/>
    <property type="project" value="InterPro"/>
</dbReference>
<dbReference type="Proteomes" id="UP000028486">
    <property type="component" value="Plasmid pCIG1485E"/>
</dbReference>
<keyword evidence="1" id="KW-0614">Plasmid</keyword>
<geneLocation type="plasmid" evidence="1 2">
    <name>pCIG1485E</name>
</geneLocation>
<dbReference type="HOGENOM" id="CLU_077342_0_0_7"/>
<keyword evidence="2" id="KW-1185">Reference proteome</keyword>
<dbReference type="Pfam" id="PF03837">
    <property type="entry name" value="RecT"/>
    <property type="match status" value="1"/>
</dbReference>
<dbReference type="NCBIfam" id="TIGR01913">
    <property type="entry name" value="bet_lambda"/>
    <property type="match status" value="1"/>
</dbReference>
<dbReference type="GO" id="GO:0003677">
    <property type="term" value="F:DNA binding"/>
    <property type="evidence" value="ECO:0007669"/>
    <property type="project" value="InterPro"/>
</dbReference>
<evidence type="ECO:0000313" key="2">
    <source>
        <dbReference type="Proteomes" id="UP000028486"/>
    </source>
</evidence>
<protein>
    <submittedName>
        <fullName evidence="1">Recombinase</fullName>
    </submittedName>
</protein>
<gene>
    <name evidence="1" type="ORF">CIG1485E_a0046</name>
</gene>
<organism evidence="1 2">
    <name type="scientific">Campylobacter iguaniorum</name>
    <dbReference type="NCBI Taxonomy" id="1244531"/>
    <lineage>
        <taxon>Bacteria</taxon>
        <taxon>Pseudomonadati</taxon>
        <taxon>Campylobacterota</taxon>
        <taxon>Epsilonproteobacteria</taxon>
        <taxon>Campylobacterales</taxon>
        <taxon>Campylobacteraceae</taxon>
        <taxon>Campylobacter</taxon>
    </lineage>
</organism>
<dbReference type="KEGG" id="caj:CIG1485E_a0046"/>
<dbReference type="eggNOG" id="COG3723">
    <property type="taxonomic scope" value="Bacteria"/>
</dbReference>
<dbReference type="AlphaFoldDB" id="A0A076FCB0"/>
<sequence>MTMNKQMTVRNGNGNGVAVAGERWLNDQEIEFVKKQFFPPNTKDNMEVQYCLEVAKQFNLNPITKQIYFVPRKAQDDNGVWHEKIEPLVGRDGFLAIAHRTGAFGGIETISTIKEVPIRENGQWKMKKDLVGICKVWRTDSEMPFIVEVAYGEYVQTKKDGEPTKFWSSKPDTMIKKVAESQALRKAFNISGLYSPEEVGVGIDDRGNVTIDVETVDASIDVQAENQKLVEQEMAALNQLGLTCEFKDGYVKVVGKTYGKTEQLKTLGYSYSSNKQIWVKKLS</sequence>
<evidence type="ECO:0000313" key="1">
    <source>
        <dbReference type="EMBL" id="AII15571.1"/>
    </source>
</evidence>
<dbReference type="InterPro" id="IPR010183">
    <property type="entry name" value="Phage_lambda_Bet"/>
</dbReference>
<dbReference type="InterPro" id="IPR018330">
    <property type="entry name" value="RecT_fam"/>
</dbReference>
<name>A0A076FCB0_9BACT</name>
<reference evidence="1 2" key="1">
    <citation type="journal article" date="2014" name="Genome Announc.">
        <title>Complete Genome Sequence of Campylobacter iguaniorum Strain 1485ET, Isolated from a Bearded Dragon (Pogona vitticeps).</title>
        <authorList>
            <person name="Gilbert M.J."/>
            <person name="Miller W.G."/>
            <person name="Yee E."/>
            <person name="Kik M."/>
            <person name="Wagenaar J.A."/>
            <person name="Duim B."/>
        </authorList>
    </citation>
    <scope>NUCLEOTIDE SEQUENCE [LARGE SCALE GENOMIC DNA]</scope>
    <source>
        <strain evidence="1 2">1485E</strain>
        <plasmid evidence="1">pCIG1485E</plasmid>
    </source>
</reference>
<dbReference type="EMBL" id="CP009044">
    <property type="protein sequence ID" value="AII15571.1"/>
    <property type="molecule type" value="Genomic_DNA"/>
</dbReference>